<protein>
    <submittedName>
        <fullName evidence="1">Uncharacterized protein</fullName>
    </submittedName>
</protein>
<reference evidence="1 2" key="1">
    <citation type="submission" date="2021-06" db="EMBL/GenBank/DDBJ databases">
        <authorList>
            <person name="Palmer J.M."/>
        </authorList>
    </citation>
    <scope>NUCLEOTIDE SEQUENCE [LARGE SCALE GENOMIC DNA]</scope>
    <source>
        <strain evidence="2">if_2019</strain>
        <tissue evidence="1">Muscle</tissue>
    </source>
</reference>
<evidence type="ECO:0000313" key="2">
    <source>
        <dbReference type="Proteomes" id="UP001482620"/>
    </source>
</evidence>
<organism evidence="1 2">
    <name type="scientific">Ilyodon furcidens</name>
    <name type="common">goldbreast splitfin</name>
    <dbReference type="NCBI Taxonomy" id="33524"/>
    <lineage>
        <taxon>Eukaryota</taxon>
        <taxon>Metazoa</taxon>
        <taxon>Chordata</taxon>
        <taxon>Craniata</taxon>
        <taxon>Vertebrata</taxon>
        <taxon>Euteleostomi</taxon>
        <taxon>Actinopterygii</taxon>
        <taxon>Neopterygii</taxon>
        <taxon>Teleostei</taxon>
        <taxon>Neoteleostei</taxon>
        <taxon>Acanthomorphata</taxon>
        <taxon>Ovalentaria</taxon>
        <taxon>Atherinomorphae</taxon>
        <taxon>Cyprinodontiformes</taxon>
        <taxon>Goodeidae</taxon>
        <taxon>Ilyodon</taxon>
    </lineage>
</organism>
<proteinExistence type="predicted"/>
<comment type="caution">
    <text evidence="1">The sequence shown here is derived from an EMBL/GenBank/DDBJ whole genome shotgun (WGS) entry which is preliminary data.</text>
</comment>
<evidence type="ECO:0000313" key="1">
    <source>
        <dbReference type="EMBL" id="MEQ2252649.1"/>
    </source>
</evidence>
<dbReference type="Proteomes" id="UP001482620">
    <property type="component" value="Unassembled WGS sequence"/>
</dbReference>
<dbReference type="EMBL" id="JAHRIQ010095488">
    <property type="protein sequence ID" value="MEQ2252649.1"/>
    <property type="molecule type" value="Genomic_DNA"/>
</dbReference>
<name>A0ABV0V5M0_9TELE</name>
<gene>
    <name evidence="1" type="ORF">ILYODFUR_024007</name>
</gene>
<keyword evidence="2" id="KW-1185">Reference proteome</keyword>
<sequence length="122" mass="13576">MSSWEPKSTPETVSCPFGCDFALLDNCPILSSHERFHRCLIFLCVFSESDSKHLQPKLAVHALLVRCSRMEDGTQSGIFNRTMTGVTIKICCIKLTQCGTSNSCIIVEISQCVLSFRDTPNI</sequence>
<accession>A0ABV0V5M0</accession>